<feature type="transmembrane region" description="Helical" evidence="1">
    <location>
        <begin position="92"/>
        <end position="112"/>
    </location>
</feature>
<proteinExistence type="predicted"/>
<feature type="transmembrane region" description="Helical" evidence="1">
    <location>
        <begin position="70"/>
        <end position="86"/>
    </location>
</feature>
<dbReference type="RefSeq" id="WP_166508345.1">
    <property type="nucleotide sequence ID" value="NZ_CP043026.1"/>
</dbReference>
<name>A0A5B9Y5J3_9MOLU</name>
<organism evidence="2 3">
    <name type="scientific">Spiroplasma chinense</name>
    <dbReference type="NCBI Taxonomy" id="216932"/>
    <lineage>
        <taxon>Bacteria</taxon>
        <taxon>Bacillati</taxon>
        <taxon>Mycoplasmatota</taxon>
        <taxon>Mollicutes</taxon>
        <taxon>Entomoplasmatales</taxon>
        <taxon>Spiroplasmataceae</taxon>
        <taxon>Spiroplasma</taxon>
    </lineage>
</organism>
<evidence type="ECO:0000256" key="1">
    <source>
        <dbReference type="SAM" id="Phobius"/>
    </source>
</evidence>
<evidence type="ECO:0000313" key="2">
    <source>
        <dbReference type="EMBL" id="QEH61969.1"/>
    </source>
</evidence>
<evidence type="ECO:0000313" key="3">
    <source>
        <dbReference type="Proteomes" id="UP000323144"/>
    </source>
</evidence>
<reference evidence="2 3" key="1">
    <citation type="submission" date="2019-08" db="EMBL/GenBank/DDBJ databases">
        <title>Complete genome sequence of Spiroplasma chinense CCH (DSM 19755).</title>
        <authorList>
            <person name="Shen H.-Y."/>
            <person name="Lin Y.-C."/>
            <person name="Chou L."/>
            <person name="Kuo C.-H."/>
        </authorList>
    </citation>
    <scope>NUCLEOTIDE SEQUENCE [LARGE SCALE GENOMIC DNA]</scope>
    <source>
        <strain evidence="2 3">CCH</strain>
    </source>
</reference>
<gene>
    <name evidence="2" type="ORF">SCHIN_v1c07740</name>
</gene>
<accession>A0A5B9Y5J3</accession>
<dbReference type="KEGG" id="schi:SCHIN_v1c07740"/>
<dbReference type="Proteomes" id="UP000323144">
    <property type="component" value="Chromosome"/>
</dbReference>
<keyword evidence="1" id="KW-0472">Membrane</keyword>
<dbReference type="EMBL" id="CP043026">
    <property type="protein sequence ID" value="QEH61969.1"/>
    <property type="molecule type" value="Genomic_DNA"/>
</dbReference>
<keyword evidence="3" id="KW-1185">Reference proteome</keyword>
<dbReference type="AlphaFoldDB" id="A0A5B9Y5J3"/>
<sequence>MNIKMEDFENKTNNYERICLSGNYGAGKTYLKDEFFKKNKDFLKVELNAVNDKDSIIETILVNLKRNKWLSWRCVIATYGGGPFLIKLRAFLNTFLSILAPVLFSVALGILVSKNNYVGFKLNFTLGFAISFLIIFFIIFYILVFSLWNLKPITNYSLEKIKLKKAFSKSDLYFVIEDLNRIKTEEQYKFLTDFILYFDKLKLISNKKSITLMDIEQFDRRDKNEIEFGKYFDCFYYLKYNKKEKNEILRKIINDSKYNNNQKKLWEILHCERTLNWNVTISNFNLLINYFANFRDIILILEKLNSFFDEYDGKFEFVSNDLFDINFLQVYDNELYFLILNHPSLLSINWLYMDGKENVPMDENAKKFKSKISEKKDNNFYQIIDKFVIFSDTLLYKQSFYSNFKDEPLRNSITKLQNFEFYINPSWHKDLKNVYLKLDKIEDFANDYKVLFEVLKENQEYIESSLNCNEVLKVSDDIAILLNKYSDKLYFGSEKKFMTYVEIQIKVHHLEKITFNITKFIFSLNKEYVISILNRVIENEGPSNLQELWIMNYIYSRFRDIAYSSSDEGKLQSLLKTFNFNLAFDEIVLLNKKDSLIKIINKIYKFDNDSFNFLINLCIIDNQNFRVLFACYSMENYKKVIDSALERSYNDQNYEKREKLTQFLVSKLRNDIINFEQEKNRIYKEKREFLDKILEYYEEKDFK</sequence>
<keyword evidence="1" id="KW-0812">Transmembrane</keyword>
<keyword evidence="1" id="KW-1133">Transmembrane helix</keyword>
<protein>
    <submittedName>
        <fullName evidence="2">Uncharacterized protein</fullName>
    </submittedName>
</protein>
<feature type="transmembrane region" description="Helical" evidence="1">
    <location>
        <begin position="124"/>
        <end position="148"/>
    </location>
</feature>